<keyword evidence="3" id="KW-0472">Membrane</keyword>
<evidence type="ECO:0000313" key="6">
    <source>
        <dbReference type="Proteomes" id="UP000050761"/>
    </source>
</evidence>
<proteinExistence type="inferred from homology"/>
<dbReference type="InterPro" id="IPR018080">
    <property type="entry name" value="Band_7/stomatin-like_CS"/>
</dbReference>
<dbReference type="Pfam" id="PF01145">
    <property type="entry name" value="Band_7"/>
    <property type="match status" value="1"/>
</dbReference>
<dbReference type="WBParaSite" id="HPBE_0000957301-mRNA-1">
    <property type="protein sequence ID" value="HPBE_0000957301-mRNA-1"/>
    <property type="gene ID" value="HPBE_0000957301"/>
</dbReference>
<evidence type="ECO:0000256" key="1">
    <source>
        <dbReference type="ARBA" id="ARBA00004370"/>
    </source>
</evidence>
<dbReference type="InterPro" id="IPR036013">
    <property type="entry name" value="Band_7/SPFH_dom_sf"/>
</dbReference>
<evidence type="ECO:0000256" key="2">
    <source>
        <dbReference type="ARBA" id="ARBA00008164"/>
    </source>
</evidence>
<dbReference type="OrthoDB" id="2105077at2759"/>
<dbReference type="InterPro" id="IPR001972">
    <property type="entry name" value="Stomatin_HflK_fam"/>
</dbReference>
<sequence length="171" mass="19034">MVLRDPIACLSEVADAHYSTRQLAQATLRNVLGTRTLAQIMTDREGIAKQVKRILDNATSLWGIRVERVEIKDIRLPRELCRAMAAEAEAIRAAEAKVIFALGELSVLLTSQTYNTSSSVTYRYIHSLVKISAHDNHTIVLPLPMELVQGVAESYLSLRSRDSSCNEPLQD</sequence>
<dbReference type="AlphaFoldDB" id="A0A3P7YVB7"/>
<evidence type="ECO:0000256" key="3">
    <source>
        <dbReference type="ARBA" id="ARBA00023136"/>
    </source>
</evidence>
<comment type="subcellular location">
    <subcellularLocation>
        <location evidence="1">Membrane</location>
    </subcellularLocation>
</comment>
<dbReference type="InterPro" id="IPR043202">
    <property type="entry name" value="Band-7_stomatin-like"/>
</dbReference>
<keyword evidence="6" id="KW-1185">Reference proteome</keyword>
<feature type="domain" description="Band 7" evidence="4">
    <location>
        <begin position="5"/>
        <end position="99"/>
    </location>
</feature>
<dbReference type="Proteomes" id="UP000050761">
    <property type="component" value="Unassembled WGS sequence"/>
</dbReference>
<evidence type="ECO:0000259" key="4">
    <source>
        <dbReference type="Pfam" id="PF01145"/>
    </source>
</evidence>
<dbReference type="EMBL" id="UZAH01026481">
    <property type="protein sequence ID" value="VDO81359.1"/>
    <property type="molecule type" value="Genomic_DNA"/>
</dbReference>
<organism evidence="5">
    <name type="scientific">Heligmosomoides polygyrus</name>
    <name type="common">Parasitic roundworm</name>
    <dbReference type="NCBI Taxonomy" id="6339"/>
    <lineage>
        <taxon>Eukaryota</taxon>
        <taxon>Metazoa</taxon>
        <taxon>Ecdysozoa</taxon>
        <taxon>Nematoda</taxon>
        <taxon>Chromadorea</taxon>
        <taxon>Rhabditida</taxon>
        <taxon>Rhabditina</taxon>
        <taxon>Rhabditomorpha</taxon>
        <taxon>Strongyloidea</taxon>
        <taxon>Heligmosomidae</taxon>
        <taxon>Heligmosomoides</taxon>
    </lineage>
</organism>
<dbReference type="PRINTS" id="PR00721">
    <property type="entry name" value="STOMATIN"/>
</dbReference>
<evidence type="ECO:0000313" key="5">
    <source>
        <dbReference type="EMBL" id="VDO81359.1"/>
    </source>
</evidence>
<dbReference type="PROSITE" id="PS01270">
    <property type="entry name" value="BAND_7"/>
    <property type="match status" value="1"/>
</dbReference>
<dbReference type="InterPro" id="IPR001107">
    <property type="entry name" value="Band_7"/>
</dbReference>
<dbReference type="PANTHER" id="PTHR10264:SF116">
    <property type="entry name" value="STOMATIN-3"/>
    <property type="match status" value="1"/>
</dbReference>
<protein>
    <submittedName>
        <fullName evidence="7">PHB domain-containing protein</fullName>
    </submittedName>
</protein>
<reference evidence="7" key="2">
    <citation type="submission" date="2019-09" db="UniProtKB">
        <authorList>
            <consortium name="WormBaseParasite"/>
        </authorList>
    </citation>
    <scope>IDENTIFICATION</scope>
</reference>
<comment type="similarity">
    <text evidence="2">Belongs to the band 7/mec-2 family.</text>
</comment>
<reference evidence="5 6" key="1">
    <citation type="submission" date="2018-11" db="EMBL/GenBank/DDBJ databases">
        <authorList>
            <consortium name="Pathogen Informatics"/>
        </authorList>
    </citation>
    <scope>NUCLEOTIDE SEQUENCE [LARGE SCALE GENOMIC DNA]</scope>
</reference>
<dbReference type="GO" id="GO:0009898">
    <property type="term" value="C:cytoplasmic side of plasma membrane"/>
    <property type="evidence" value="ECO:0007669"/>
    <property type="project" value="UniProtKB-ARBA"/>
</dbReference>
<gene>
    <name evidence="5" type="ORF">HPBE_LOCUS9574</name>
</gene>
<accession>A0A3P7YVB7</accession>
<dbReference type="PANTHER" id="PTHR10264">
    <property type="entry name" value="BAND 7 PROTEIN-RELATED"/>
    <property type="match status" value="1"/>
</dbReference>
<dbReference type="Gene3D" id="6.10.250.2090">
    <property type="match status" value="1"/>
</dbReference>
<dbReference type="Gene3D" id="3.30.479.30">
    <property type="entry name" value="Band 7 domain"/>
    <property type="match status" value="1"/>
</dbReference>
<dbReference type="SUPFAM" id="SSF117892">
    <property type="entry name" value="Band 7/SPFH domain"/>
    <property type="match status" value="1"/>
</dbReference>
<evidence type="ECO:0000313" key="7">
    <source>
        <dbReference type="WBParaSite" id="HPBE_0000957301-mRNA-1"/>
    </source>
</evidence>
<dbReference type="FunFam" id="3.30.479.30:FF:000004">
    <property type="entry name" value="Putative membrane protease family, stomatin"/>
    <property type="match status" value="1"/>
</dbReference>
<name>A0A3P7YVB7_HELPZ</name>